<feature type="transmembrane region" description="Helical" evidence="11">
    <location>
        <begin position="299"/>
        <end position="316"/>
    </location>
</feature>
<dbReference type="PROSITE" id="PS51371">
    <property type="entry name" value="CBS"/>
    <property type="match status" value="1"/>
</dbReference>
<keyword evidence="5 11" id="KW-1133">Transmembrane helix</keyword>
<dbReference type="SUPFAM" id="SSF81340">
    <property type="entry name" value="Clc chloride channel"/>
    <property type="match status" value="1"/>
</dbReference>
<evidence type="ECO:0000313" key="13">
    <source>
        <dbReference type="EMBL" id="ETO34995.1"/>
    </source>
</evidence>
<keyword evidence="14" id="KW-1185">Reference proteome</keyword>
<dbReference type="OrthoDB" id="428525at2759"/>
<dbReference type="PANTHER" id="PTHR11689">
    <property type="entry name" value="CHLORIDE CHANNEL PROTEIN CLC FAMILY MEMBER"/>
    <property type="match status" value="1"/>
</dbReference>
<keyword evidence="3 11" id="KW-0812">Transmembrane</keyword>
<evidence type="ECO:0000256" key="1">
    <source>
        <dbReference type="ARBA" id="ARBA00004141"/>
    </source>
</evidence>
<keyword evidence="4" id="KW-0677">Repeat</keyword>
<feature type="domain" description="CBS" evidence="12">
    <location>
        <begin position="479"/>
        <end position="540"/>
    </location>
</feature>
<comment type="caution">
    <text evidence="11">Lacks conserved residue(s) required for the propagation of feature annotation.</text>
</comment>
<dbReference type="InterPro" id="IPR051280">
    <property type="entry name" value="Cl-channel/antiporter"/>
</dbReference>
<dbReference type="AlphaFoldDB" id="X6P8Z6"/>
<accession>X6P8Z6</accession>
<organism evidence="13 14">
    <name type="scientific">Reticulomyxa filosa</name>
    <dbReference type="NCBI Taxonomy" id="46433"/>
    <lineage>
        <taxon>Eukaryota</taxon>
        <taxon>Sar</taxon>
        <taxon>Rhizaria</taxon>
        <taxon>Retaria</taxon>
        <taxon>Foraminifera</taxon>
        <taxon>Monothalamids</taxon>
        <taxon>Reticulomyxidae</taxon>
        <taxon>Reticulomyxa</taxon>
    </lineage>
</organism>
<dbReference type="Gene3D" id="1.10.3080.10">
    <property type="entry name" value="Clc chloride channel"/>
    <property type="match status" value="1"/>
</dbReference>
<evidence type="ECO:0000256" key="11">
    <source>
        <dbReference type="RuleBase" id="RU361221"/>
    </source>
</evidence>
<dbReference type="Pfam" id="PF00654">
    <property type="entry name" value="Voltage_CLC"/>
    <property type="match status" value="1"/>
</dbReference>
<dbReference type="SUPFAM" id="SSF54631">
    <property type="entry name" value="CBS-domain pair"/>
    <property type="match status" value="1"/>
</dbReference>
<dbReference type="GO" id="GO:0005254">
    <property type="term" value="F:chloride channel activity"/>
    <property type="evidence" value="ECO:0007669"/>
    <property type="project" value="UniProtKB-UniRule"/>
</dbReference>
<feature type="transmembrane region" description="Helical" evidence="11">
    <location>
        <begin position="84"/>
        <end position="102"/>
    </location>
</feature>
<dbReference type="OMA" id="GLYEMQA"/>
<dbReference type="Gene3D" id="3.10.580.10">
    <property type="entry name" value="CBS-domain"/>
    <property type="match status" value="1"/>
</dbReference>
<comment type="subcellular location">
    <subcellularLocation>
        <location evidence="1 11">Membrane</location>
        <topology evidence="1 11">Multi-pass membrane protein</topology>
    </subcellularLocation>
</comment>
<proteinExistence type="inferred from homology"/>
<evidence type="ECO:0000313" key="14">
    <source>
        <dbReference type="Proteomes" id="UP000023152"/>
    </source>
</evidence>
<evidence type="ECO:0000256" key="6">
    <source>
        <dbReference type="ARBA" id="ARBA00023065"/>
    </source>
</evidence>
<dbReference type="InterPro" id="IPR046342">
    <property type="entry name" value="CBS_dom_sf"/>
</dbReference>
<evidence type="ECO:0000256" key="8">
    <source>
        <dbReference type="ARBA" id="ARBA00023136"/>
    </source>
</evidence>
<dbReference type="Pfam" id="PF00571">
    <property type="entry name" value="CBS"/>
    <property type="match status" value="1"/>
</dbReference>
<feature type="transmembrane region" description="Helical" evidence="11">
    <location>
        <begin position="219"/>
        <end position="248"/>
    </location>
</feature>
<dbReference type="PANTHER" id="PTHR11689:SF136">
    <property type="entry name" value="H(+)_CL(-) EXCHANGE TRANSPORTER 7"/>
    <property type="match status" value="1"/>
</dbReference>
<evidence type="ECO:0000256" key="9">
    <source>
        <dbReference type="ARBA" id="ARBA00023214"/>
    </source>
</evidence>
<reference evidence="13 14" key="1">
    <citation type="journal article" date="2013" name="Curr. Biol.">
        <title>The Genome of the Foraminiferan Reticulomyxa filosa.</title>
        <authorList>
            <person name="Glockner G."/>
            <person name="Hulsmann N."/>
            <person name="Schleicher M."/>
            <person name="Noegel A.A."/>
            <person name="Eichinger L."/>
            <person name="Gallinger C."/>
            <person name="Pawlowski J."/>
            <person name="Sierra R."/>
            <person name="Euteneuer U."/>
            <person name="Pillet L."/>
            <person name="Moustafa A."/>
            <person name="Platzer M."/>
            <person name="Groth M."/>
            <person name="Szafranski K."/>
            <person name="Schliwa M."/>
        </authorList>
    </citation>
    <scope>NUCLEOTIDE SEQUENCE [LARGE SCALE GENOMIC DNA]</scope>
</reference>
<evidence type="ECO:0000259" key="12">
    <source>
        <dbReference type="PROSITE" id="PS51371"/>
    </source>
</evidence>
<keyword evidence="9 11" id="KW-0868">Chloride</keyword>
<evidence type="ECO:0000256" key="2">
    <source>
        <dbReference type="ARBA" id="ARBA00022448"/>
    </source>
</evidence>
<dbReference type="EMBL" id="ASPP01002054">
    <property type="protein sequence ID" value="ETO34995.1"/>
    <property type="molecule type" value="Genomic_DNA"/>
</dbReference>
<keyword evidence="7 10" id="KW-0129">CBS domain</keyword>
<sequence length="607" mass="68194">MYVCVIWKIAKAPIGGMLFALEEVSSFWQPGLTWRAFFAATVSNLVLQLLLGCARGTCGSFSKNSLIDFQTSGSSLGTFGYKDLGFFLLIGVVGGIVGTLFNTINVRILRFRKSFIKSKLPKFLEIIPVSLLTSFLILAVPLLFGCRDDSVVQQKCDEDPSNSSPCGNLLKFGRFTCKEGYYNPAASLLFGKSETIISALYHQSSRHWFPLSQVFTCLAVYYVLILLACGTAPPAGLFIPLIFTGAALGHGMGQMYDQMFGASLDISVYALLGSAATLGGVTRMTISLTAIMVEITNDIYYLMPVMIVVMISKWIGDRFNKALYDSHVELKEIPYLEPKLPSWVPTYISAHDIMNPNVVCLPAVCSLRVLLTVINDNTKQHGAFPVLQGPDVLPKELTKNRNKYTQRSGTFAGMVLRWHIMILLQNRHYGTPEKLLKFARKNILTQAQMSDRSRKYKMHVSVEELGLKEHELDMIFIDLSPYTFLSPITVSPHTPINIVYNIFRGLAMRHLICLDENDKIAGVITCHELIRSNMREAVKRVHTQFDKADDVNEIFEQRLKFLKLYDTELTSTGNKWLSPLSYFLSQSISRRKQSNEDEIFRPLISDD</sequence>
<comment type="similarity">
    <text evidence="11">Belongs to the chloride channel (TC 2.A.49) family.</text>
</comment>
<evidence type="ECO:0000256" key="3">
    <source>
        <dbReference type="ARBA" id="ARBA00022692"/>
    </source>
</evidence>
<dbReference type="InterPro" id="IPR001807">
    <property type="entry name" value="ClC"/>
</dbReference>
<comment type="caution">
    <text evidence="13">The sequence shown here is derived from an EMBL/GenBank/DDBJ whole genome shotgun (WGS) entry which is preliminary data.</text>
</comment>
<feature type="transmembrane region" description="Helical" evidence="11">
    <location>
        <begin position="268"/>
        <end position="293"/>
    </location>
</feature>
<feature type="transmembrane region" description="Helical" evidence="11">
    <location>
        <begin position="123"/>
        <end position="144"/>
    </location>
</feature>
<dbReference type="Proteomes" id="UP000023152">
    <property type="component" value="Unassembled WGS sequence"/>
</dbReference>
<protein>
    <recommendedName>
        <fullName evidence="11">Chloride channel protein</fullName>
    </recommendedName>
</protein>
<evidence type="ECO:0000256" key="5">
    <source>
        <dbReference type="ARBA" id="ARBA00022989"/>
    </source>
</evidence>
<gene>
    <name evidence="13" type="ORF">RFI_02079</name>
</gene>
<name>X6P8Z6_RETFI</name>
<keyword evidence="8 11" id="KW-0472">Membrane</keyword>
<evidence type="ECO:0000256" key="4">
    <source>
        <dbReference type="ARBA" id="ARBA00022737"/>
    </source>
</evidence>
<dbReference type="InterPro" id="IPR000644">
    <property type="entry name" value="CBS_dom"/>
</dbReference>
<keyword evidence="2 11" id="KW-0813">Transport</keyword>
<evidence type="ECO:0000256" key="7">
    <source>
        <dbReference type="ARBA" id="ARBA00023122"/>
    </source>
</evidence>
<dbReference type="InterPro" id="IPR014743">
    <property type="entry name" value="Cl-channel_core"/>
</dbReference>
<dbReference type="PRINTS" id="PR00762">
    <property type="entry name" value="CLCHANNEL"/>
</dbReference>
<keyword evidence="6 11" id="KW-0406">Ion transport</keyword>
<evidence type="ECO:0000256" key="10">
    <source>
        <dbReference type="PROSITE-ProRule" id="PRU00703"/>
    </source>
</evidence>
<dbReference type="GO" id="GO:0016020">
    <property type="term" value="C:membrane"/>
    <property type="evidence" value="ECO:0007669"/>
    <property type="project" value="UniProtKB-SubCell"/>
</dbReference>